<dbReference type="Proteomes" id="UP000683360">
    <property type="component" value="Unassembled WGS sequence"/>
</dbReference>
<feature type="compositionally biased region" description="Polar residues" evidence="2">
    <location>
        <begin position="61"/>
        <end position="76"/>
    </location>
</feature>
<evidence type="ECO:0000256" key="2">
    <source>
        <dbReference type="SAM" id="MobiDB-lite"/>
    </source>
</evidence>
<comment type="caution">
    <text evidence="3">The sequence shown here is derived from an EMBL/GenBank/DDBJ whole genome shotgun (WGS) entry which is preliminary data.</text>
</comment>
<keyword evidence="1" id="KW-0175">Coiled coil</keyword>
<keyword evidence="4" id="KW-1185">Reference proteome</keyword>
<feature type="compositionally biased region" description="Basic and acidic residues" evidence="2">
    <location>
        <begin position="78"/>
        <end position="87"/>
    </location>
</feature>
<feature type="compositionally biased region" description="Polar residues" evidence="2">
    <location>
        <begin position="41"/>
        <end position="52"/>
    </location>
</feature>
<accession>A0A8S3V715</accession>
<evidence type="ECO:0000313" key="4">
    <source>
        <dbReference type="Proteomes" id="UP000683360"/>
    </source>
</evidence>
<feature type="compositionally biased region" description="Low complexity" evidence="2">
    <location>
        <begin position="168"/>
        <end position="181"/>
    </location>
</feature>
<organism evidence="3 4">
    <name type="scientific">Mytilus edulis</name>
    <name type="common">Blue mussel</name>
    <dbReference type="NCBI Taxonomy" id="6550"/>
    <lineage>
        <taxon>Eukaryota</taxon>
        <taxon>Metazoa</taxon>
        <taxon>Spiralia</taxon>
        <taxon>Lophotrochozoa</taxon>
        <taxon>Mollusca</taxon>
        <taxon>Bivalvia</taxon>
        <taxon>Autobranchia</taxon>
        <taxon>Pteriomorphia</taxon>
        <taxon>Mytilida</taxon>
        <taxon>Mytiloidea</taxon>
        <taxon>Mytilidae</taxon>
        <taxon>Mytilinae</taxon>
        <taxon>Mytilus</taxon>
    </lineage>
</organism>
<dbReference type="EMBL" id="CAJPWZ010003139">
    <property type="protein sequence ID" value="CAG2253068.1"/>
    <property type="molecule type" value="Genomic_DNA"/>
</dbReference>
<feature type="region of interest" description="Disordered" evidence="2">
    <location>
        <begin position="1077"/>
        <end position="1191"/>
    </location>
</feature>
<evidence type="ECO:0000313" key="3">
    <source>
        <dbReference type="EMBL" id="CAG2253068.1"/>
    </source>
</evidence>
<feature type="coiled-coil region" evidence="1">
    <location>
        <begin position="220"/>
        <end position="401"/>
    </location>
</feature>
<protein>
    <submittedName>
        <fullName evidence="3">Uncharacterized protein</fullName>
    </submittedName>
</protein>
<feature type="region of interest" description="Disordered" evidence="2">
    <location>
        <begin position="1"/>
        <end position="181"/>
    </location>
</feature>
<dbReference type="AlphaFoldDB" id="A0A8S3V715"/>
<feature type="compositionally biased region" description="Basic and acidic residues" evidence="2">
    <location>
        <begin position="1106"/>
        <end position="1124"/>
    </location>
</feature>
<dbReference type="PANTHER" id="PTHR23159:SF31">
    <property type="entry name" value="CENTROSOME-ASSOCIATED PROTEIN CEP250 ISOFORM X1"/>
    <property type="match status" value="1"/>
</dbReference>
<dbReference type="PANTHER" id="PTHR23159">
    <property type="entry name" value="CENTROSOMAL PROTEIN 2"/>
    <property type="match status" value="1"/>
</dbReference>
<feature type="compositionally biased region" description="Basic and acidic residues" evidence="2">
    <location>
        <begin position="1"/>
        <end position="20"/>
    </location>
</feature>
<dbReference type="Gene3D" id="1.10.287.1490">
    <property type="match status" value="1"/>
</dbReference>
<feature type="compositionally biased region" description="Polar residues" evidence="2">
    <location>
        <begin position="121"/>
        <end position="143"/>
    </location>
</feature>
<reference evidence="3" key="1">
    <citation type="submission" date="2021-03" db="EMBL/GenBank/DDBJ databases">
        <authorList>
            <person name="Bekaert M."/>
        </authorList>
    </citation>
    <scope>NUCLEOTIDE SEQUENCE</scope>
</reference>
<feature type="compositionally biased region" description="Basic and acidic residues" evidence="2">
    <location>
        <begin position="1077"/>
        <end position="1096"/>
    </location>
</feature>
<dbReference type="Gene3D" id="1.20.5.340">
    <property type="match status" value="1"/>
</dbReference>
<feature type="coiled-coil region" evidence="1">
    <location>
        <begin position="437"/>
        <end position="1019"/>
    </location>
</feature>
<name>A0A8S3V715_MYTED</name>
<dbReference type="OrthoDB" id="5982442at2759"/>
<proteinExistence type="predicted"/>
<gene>
    <name evidence="3" type="ORF">MEDL_64603</name>
</gene>
<evidence type="ECO:0000256" key="1">
    <source>
        <dbReference type="SAM" id="Coils"/>
    </source>
</evidence>
<sequence length="1191" mass="137691">MLDSKRVSTPDRPFHSRTLSEPRGVQGSSQEFYSPDVSAIRASTETRSSLQRSLKDDRRNITLSQDSGMFSSSSTLREMFRSAREGKSGSCTHKPIDSVPSGEQRDEMQGYHNGPEMQGYHNGSLNFSPRHSQVKSVHDSFNSGVFPDSDSGFSSSLKTRMYPEDYSPRGGSPDPGPAAGPLVRARSMSRLNSTFSSQDLTPHDHPYVFNRSVRNLKTTLEDSENRRVVLMHKLKEAQDTLDLQSQRLNKIENAARGNTILVGDLQLKEREYRKTITTFETLEQERDYLKMENIRLRQEMQDRIDKLDFQLRSLSAQHQVTENDNNKRMVLLEQSTQALSMLENENGRLTQDKDTLKREIAVSKEAMDLARSKFEPMEKENATLRVEIKHLRDENGNLNKRIGEVSGQLSELRSLTQSMKDENEKLAGSWKSLAEEKQKLVKQLEVSEEKGKDLQSKVTLFGAEKDRLFHEKMDSNNKLQQILVNNEQLERTKSVLEEQIHDQEIEVSRAKNIAKKKQDQFVDVEEELLDYKKANQDLASELDSVRAYYERSLEQISTLESGKKVTQQQAEFALTERDRLKDEVEKLNKLVDNKAKEYKREKEEIEEVNDSLKSELRQMRHDNTLLDNKNQELETKLKKANEDLMREATSQQQELDTWKDTCDRLTASVSRKENEIQTLSDRLLDMEDLTSRLEGDNKVLKDECEKLSEDHEDKVKLKDENRKLIQERAENEQMIKLLETQKEVLTKSSESSLTKLHDVEQLSGKVEQFRNENEHLRERILELEKVRDDLVNQKEELLASTELIYKKPRLEELENKVEELRHANRQLREINDSVNDKLDNFQQENLEMKEALVSSAPKIEVDRLRQERDQLEDECEQLRREKDSLQTRHEEYVKDYGPEGEVSYQEKLKVNKLNREKEDLEKQVALINGQLLLVESSKKRLDEVVEDLQTEIVHLRKELEEAEKQIVQLRQHCQSQIRPVSGPEVDHLQSEIEALREELERTQREKNKKDTLIRSLKDDLEDERTKQPHEIRESLDDVGSELTEVKGELHKLIGVIQDKDRNIETLESELKLSKENLNRKEREMRGMGSDSDDRSLGRGGRSRIPRRSEDGKTEKDVHRSKSLTDKGSNSGGDRLQSLISKYRSYGETGNTFPERKIKPLSLSGSSSKMGLVTKGRSFGPAAPKDQIPKSS</sequence>